<dbReference type="Proteomes" id="UP001183176">
    <property type="component" value="Unassembled WGS sequence"/>
</dbReference>
<dbReference type="HAMAP" id="MF_00087">
    <property type="entry name" value="Glu_tRNA_reductase"/>
    <property type="match status" value="1"/>
</dbReference>
<keyword evidence="4 8" id="KW-0521">NADP</keyword>
<feature type="binding site" evidence="8">
    <location>
        <begin position="192"/>
        <end position="197"/>
    </location>
    <ligand>
        <name>NADP(+)</name>
        <dbReference type="ChEBI" id="CHEBI:58349"/>
    </ligand>
</feature>
<feature type="active site" description="Nucleophile" evidence="8">
    <location>
        <position position="50"/>
    </location>
</feature>
<dbReference type="InterPro" id="IPR036343">
    <property type="entry name" value="GluRdtase_N_sf"/>
</dbReference>
<proteinExistence type="inferred from homology"/>
<feature type="binding site" evidence="8">
    <location>
        <begin position="49"/>
        <end position="52"/>
    </location>
    <ligand>
        <name>substrate</name>
    </ligand>
</feature>
<comment type="function">
    <text evidence="8">Catalyzes the NADPH-dependent reduction of glutamyl-tRNA(Glu) to glutamate 1-semialdehyde (GSA).</text>
</comment>
<comment type="subunit">
    <text evidence="8">Homodimer.</text>
</comment>
<evidence type="ECO:0000259" key="12">
    <source>
        <dbReference type="Pfam" id="PF05201"/>
    </source>
</evidence>
<dbReference type="InterPro" id="IPR006151">
    <property type="entry name" value="Shikm_DH/Glu-tRNA_Rdtase"/>
</dbReference>
<gene>
    <name evidence="8" type="primary">hemA</name>
    <name evidence="13" type="ORF">RM423_06070</name>
</gene>
<dbReference type="PIRSF" id="PIRSF000445">
    <property type="entry name" value="4pyrrol_synth_GluRdtase"/>
    <property type="match status" value="1"/>
</dbReference>
<comment type="miscellaneous">
    <text evidence="8">During catalysis, the active site Cys acts as a nucleophile attacking the alpha-carbonyl group of tRNA-bound glutamate with the formation of a thioester intermediate between enzyme and glutamate, and the concomitant release of tRNA(Glu). The thioester intermediate is finally reduced by direct hydride transfer from NADPH, to form the product GSA.</text>
</comment>
<evidence type="ECO:0000256" key="1">
    <source>
        <dbReference type="ARBA" id="ARBA00005059"/>
    </source>
</evidence>
<comment type="pathway">
    <text evidence="1 8 9">Porphyrin-containing compound metabolism; protoporphyrin-IX biosynthesis; 5-aminolevulinate from L-glutamyl-tRNA(Glu): step 1/2.</text>
</comment>
<feature type="domain" description="Glutamyl-tRNA reductase N-terminal" evidence="12">
    <location>
        <begin position="6"/>
        <end position="156"/>
    </location>
</feature>
<dbReference type="PROSITE" id="PS00747">
    <property type="entry name" value="GLUTR"/>
    <property type="match status" value="1"/>
</dbReference>
<keyword evidence="6 8" id="KW-0627">Porphyrin biosynthesis</keyword>
<feature type="domain" description="Tetrapyrrole biosynthesis glutamyl-tRNA reductase dimerisation" evidence="10">
    <location>
        <begin position="320"/>
        <end position="418"/>
    </location>
</feature>
<evidence type="ECO:0000313" key="13">
    <source>
        <dbReference type="EMBL" id="MDT0260958.1"/>
    </source>
</evidence>
<evidence type="ECO:0000256" key="4">
    <source>
        <dbReference type="ARBA" id="ARBA00022857"/>
    </source>
</evidence>
<feature type="domain" description="Quinate/shikimate 5-dehydrogenase/glutamyl-tRNA reductase" evidence="11">
    <location>
        <begin position="182"/>
        <end position="305"/>
    </location>
</feature>
<dbReference type="Pfam" id="PF00745">
    <property type="entry name" value="GlutR_dimer"/>
    <property type="match status" value="1"/>
</dbReference>
<evidence type="ECO:0000256" key="2">
    <source>
        <dbReference type="ARBA" id="ARBA00005916"/>
    </source>
</evidence>
<dbReference type="CDD" id="cd05213">
    <property type="entry name" value="NAD_bind_Glutamyl_tRNA_reduct"/>
    <property type="match status" value="1"/>
</dbReference>
<dbReference type="GO" id="GO:0008883">
    <property type="term" value="F:glutamyl-tRNA reductase activity"/>
    <property type="evidence" value="ECO:0007669"/>
    <property type="project" value="UniProtKB-EC"/>
</dbReference>
<organism evidence="13 14">
    <name type="scientific">Jatrophihabitans lederbergiae</name>
    <dbReference type="NCBI Taxonomy" id="3075547"/>
    <lineage>
        <taxon>Bacteria</taxon>
        <taxon>Bacillati</taxon>
        <taxon>Actinomycetota</taxon>
        <taxon>Actinomycetes</taxon>
        <taxon>Jatrophihabitantales</taxon>
        <taxon>Jatrophihabitantaceae</taxon>
        <taxon>Jatrophihabitans</taxon>
    </lineage>
</organism>
<dbReference type="NCBIfam" id="NF000744">
    <property type="entry name" value="PRK00045.1-3"/>
    <property type="match status" value="1"/>
</dbReference>
<dbReference type="SUPFAM" id="SSF51735">
    <property type="entry name" value="NAD(P)-binding Rossmann-fold domains"/>
    <property type="match status" value="1"/>
</dbReference>
<feature type="site" description="Important for activity" evidence="8">
    <location>
        <position position="99"/>
    </location>
</feature>
<sequence length="443" mass="46308">MTLLVVGLSHHSAPVPVLERASISSDDVTKVLDELHRGEAISEVMVLSTCNRIEVYADVARFHPAVVDVSTVLARNAGMGVTELGDNLYVHFDEAAADHMLRVAAGLDSMVVGESQILGQLRNAYAIGTETATVGKVLHEASQTALRVGKRVHSETGIDRAGASIVSVALQHASTVFGGQDQLLGKRIVILGAGSMGALAGATLQRLAGGAELDVVVINRSLTRARRLAENLGGRAAELDSLADELADADVLISSTGATGLVVEVPDVRPRAGRPLVVLDLALPRDVDPAVSLTADVHYVDLEVLRDSGAMVSDAEVAAATAIVAAELRGYLTNQQALAVAPTVTALRARAAQVVDGELLRLDSRLPGLDNAVREEVATAVRRAVDKVLHAPTVRVKELAATPEGNSYASALRALFDLDPARPGSVTAVRADSPEPVSEVPEK</sequence>
<dbReference type="InterPro" id="IPR015895">
    <property type="entry name" value="4pyrrol_synth_GluRdtase_N"/>
</dbReference>
<evidence type="ECO:0000259" key="11">
    <source>
        <dbReference type="Pfam" id="PF01488"/>
    </source>
</evidence>
<reference evidence="14" key="1">
    <citation type="submission" date="2023-07" db="EMBL/GenBank/DDBJ databases">
        <title>30 novel species of actinomycetes from the DSMZ collection.</title>
        <authorList>
            <person name="Nouioui I."/>
        </authorList>
    </citation>
    <scope>NUCLEOTIDE SEQUENCE [LARGE SCALE GENOMIC DNA]</scope>
    <source>
        <strain evidence="14">DSM 44399</strain>
    </source>
</reference>
<evidence type="ECO:0000256" key="5">
    <source>
        <dbReference type="ARBA" id="ARBA00023002"/>
    </source>
</evidence>
<accession>A0ABU2J7J2</accession>
<dbReference type="Pfam" id="PF01488">
    <property type="entry name" value="Shikimate_DH"/>
    <property type="match status" value="1"/>
</dbReference>
<evidence type="ECO:0000256" key="7">
    <source>
        <dbReference type="ARBA" id="ARBA00047464"/>
    </source>
</evidence>
<evidence type="ECO:0000256" key="9">
    <source>
        <dbReference type="RuleBase" id="RU000584"/>
    </source>
</evidence>
<dbReference type="InterPro" id="IPR015896">
    <property type="entry name" value="4pyrrol_synth_GluRdtase_dimer"/>
</dbReference>
<dbReference type="SUPFAM" id="SSF69742">
    <property type="entry name" value="Glutamyl tRNA-reductase catalytic, N-terminal domain"/>
    <property type="match status" value="1"/>
</dbReference>
<name>A0ABU2J7J2_9ACTN</name>
<dbReference type="InterPro" id="IPR018214">
    <property type="entry name" value="GluRdtase_CS"/>
</dbReference>
<evidence type="ECO:0000256" key="3">
    <source>
        <dbReference type="ARBA" id="ARBA00012970"/>
    </source>
</evidence>
<evidence type="ECO:0000256" key="6">
    <source>
        <dbReference type="ARBA" id="ARBA00023244"/>
    </source>
</evidence>
<feature type="binding site" evidence="8">
    <location>
        <position position="120"/>
    </location>
    <ligand>
        <name>substrate</name>
    </ligand>
</feature>
<dbReference type="InterPro" id="IPR036291">
    <property type="entry name" value="NAD(P)-bd_dom_sf"/>
</dbReference>
<protein>
    <recommendedName>
        <fullName evidence="3 8">Glutamyl-tRNA reductase</fullName>
        <shortName evidence="8">GluTR</shortName>
        <ecNumber evidence="3 8">1.2.1.70</ecNumber>
    </recommendedName>
</protein>
<dbReference type="Gene3D" id="3.30.460.30">
    <property type="entry name" value="Glutamyl-tRNA reductase, N-terminal domain"/>
    <property type="match status" value="1"/>
</dbReference>
<keyword evidence="14" id="KW-1185">Reference proteome</keyword>
<feature type="binding site" evidence="8">
    <location>
        <position position="109"/>
    </location>
    <ligand>
        <name>substrate</name>
    </ligand>
</feature>
<dbReference type="PANTHER" id="PTHR43013:SF1">
    <property type="entry name" value="GLUTAMYL-TRNA REDUCTASE"/>
    <property type="match status" value="1"/>
</dbReference>
<dbReference type="PANTHER" id="PTHR43013">
    <property type="entry name" value="GLUTAMYL-TRNA REDUCTASE"/>
    <property type="match status" value="1"/>
</dbReference>
<comment type="similarity">
    <text evidence="2 8 9">Belongs to the glutamyl-tRNA reductase family.</text>
</comment>
<dbReference type="EMBL" id="JAVREH010000005">
    <property type="protein sequence ID" value="MDT0260958.1"/>
    <property type="molecule type" value="Genomic_DNA"/>
</dbReference>
<comment type="domain">
    <text evidence="8">Possesses an unusual extended V-shaped dimeric structure with each monomer consisting of three distinct domains arranged along a curved 'spinal' alpha-helix. The N-terminal catalytic domain specifically recognizes the glutamate moiety of the substrate. The second domain is the NADPH-binding domain, and the third C-terminal domain is responsible for dimerization.</text>
</comment>
<evidence type="ECO:0000313" key="14">
    <source>
        <dbReference type="Proteomes" id="UP001183176"/>
    </source>
</evidence>
<feature type="binding site" evidence="8">
    <location>
        <begin position="114"/>
        <end position="116"/>
    </location>
    <ligand>
        <name>substrate</name>
    </ligand>
</feature>
<dbReference type="Pfam" id="PF05201">
    <property type="entry name" value="GlutR_N"/>
    <property type="match status" value="1"/>
</dbReference>
<dbReference type="InterPro" id="IPR036453">
    <property type="entry name" value="GluRdtase_dimer_dom_sf"/>
</dbReference>
<dbReference type="NCBIfam" id="TIGR01035">
    <property type="entry name" value="hemA"/>
    <property type="match status" value="1"/>
</dbReference>
<keyword evidence="5 8" id="KW-0560">Oxidoreductase</keyword>
<dbReference type="InterPro" id="IPR000343">
    <property type="entry name" value="4pyrrol_synth_GluRdtase"/>
</dbReference>
<evidence type="ECO:0000256" key="8">
    <source>
        <dbReference type="HAMAP-Rule" id="MF_00087"/>
    </source>
</evidence>
<comment type="catalytic activity">
    <reaction evidence="7 8 9">
        <text>(S)-4-amino-5-oxopentanoate + tRNA(Glu) + NADP(+) = L-glutamyl-tRNA(Glu) + NADPH + H(+)</text>
        <dbReference type="Rhea" id="RHEA:12344"/>
        <dbReference type="Rhea" id="RHEA-COMP:9663"/>
        <dbReference type="Rhea" id="RHEA-COMP:9680"/>
        <dbReference type="ChEBI" id="CHEBI:15378"/>
        <dbReference type="ChEBI" id="CHEBI:57501"/>
        <dbReference type="ChEBI" id="CHEBI:57783"/>
        <dbReference type="ChEBI" id="CHEBI:58349"/>
        <dbReference type="ChEBI" id="CHEBI:78442"/>
        <dbReference type="ChEBI" id="CHEBI:78520"/>
        <dbReference type="EC" id="1.2.1.70"/>
    </reaction>
</comment>
<comment type="caution">
    <text evidence="13">The sequence shown here is derived from an EMBL/GenBank/DDBJ whole genome shotgun (WGS) entry which is preliminary data.</text>
</comment>
<dbReference type="EC" id="1.2.1.70" evidence="3 8"/>
<evidence type="ECO:0000259" key="10">
    <source>
        <dbReference type="Pfam" id="PF00745"/>
    </source>
</evidence>
<dbReference type="RefSeq" id="WP_311422114.1">
    <property type="nucleotide sequence ID" value="NZ_JAVREH010000005.1"/>
</dbReference>
<dbReference type="Gene3D" id="3.40.50.720">
    <property type="entry name" value="NAD(P)-binding Rossmann-like Domain"/>
    <property type="match status" value="1"/>
</dbReference>
<dbReference type="SUPFAM" id="SSF69075">
    <property type="entry name" value="Glutamyl tRNA-reductase dimerization domain"/>
    <property type="match status" value="1"/>
</dbReference>